<reference evidence="1 2" key="1">
    <citation type="journal article" date="2011" name="Front. Microbiol.">
        <title>Two Strains of Crocosphaera watsonii with Highly Conserved Genomes are Distinguished by Strain-Specific Features.</title>
        <authorList>
            <person name="Bench S.R."/>
            <person name="Ilikchyan I.N."/>
            <person name="Tripp H.J."/>
            <person name="Zehr J.P."/>
        </authorList>
    </citation>
    <scope>NUCLEOTIDE SEQUENCE [LARGE SCALE GENOMIC DNA]</scope>
    <source>
        <strain evidence="1 2">WH 0003</strain>
    </source>
</reference>
<gene>
    <name evidence="1" type="ORF">CWATWH0003_4868</name>
</gene>
<evidence type="ECO:0000313" key="1">
    <source>
        <dbReference type="EMBL" id="EHJ10395.1"/>
    </source>
</evidence>
<dbReference type="Gene3D" id="3.10.450.620">
    <property type="entry name" value="JHP933, nucleotidyltransferase-like core domain"/>
    <property type="match status" value="1"/>
</dbReference>
<sequence>MRFKLKHHRKIIKILNSFNPTILQESYAYFGGGTLLALLFDEYRQSNDIDFVCSLANSGYKNIRTFIFNNGISALFSDLNTISIQRYTIDQYGIRILINIEETAIKTEIIAEARFQVDEPIYPKWTKIPCLSVIDCFTCKLLANSDRYMDDSIESRDLIDLAVLRLQSSIPQLAIEKAEQAYEVIRPLRAAIKRFQTRPEYREKSLVNLKISPDKFCMIIDGIDLLAEDMGLKKTERLFKEQPDLFI</sequence>
<dbReference type="AlphaFoldDB" id="G5JBQ4"/>
<accession>G5JBQ4</accession>
<evidence type="ECO:0000313" key="2">
    <source>
        <dbReference type="Proteomes" id="UP000003477"/>
    </source>
</evidence>
<dbReference type="InterPro" id="IPR014942">
    <property type="entry name" value="AbiEii"/>
</dbReference>
<dbReference type="Proteomes" id="UP000003477">
    <property type="component" value="Unassembled WGS sequence"/>
</dbReference>
<name>G5JBQ4_CROWT</name>
<proteinExistence type="predicted"/>
<evidence type="ECO:0008006" key="3">
    <source>
        <dbReference type="Google" id="ProtNLM"/>
    </source>
</evidence>
<dbReference type="GeneID" id="88768233"/>
<dbReference type="PATRIC" id="fig|423471.3.peg.4560"/>
<dbReference type="RefSeq" id="WP_007308358.1">
    <property type="nucleotide sequence ID" value="NZ_AESD01000723.1"/>
</dbReference>
<comment type="caution">
    <text evidence="1">The sequence shown here is derived from an EMBL/GenBank/DDBJ whole genome shotgun (WGS) entry which is preliminary data.</text>
</comment>
<dbReference type="EMBL" id="AESD01000723">
    <property type="protein sequence ID" value="EHJ10395.1"/>
    <property type="molecule type" value="Genomic_DNA"/>
</dbReference>
<organism evidence="1 2">
    <name type="scientific">Crocosphaera watsonii WH 0003</name>
    <dbReference type="NCBI Taxonomy" id="423471"/>
    <lineage>
        <taxon>Bacteria</taxon>
        <taxon>Bacillati</taxon>
        <taxon>Cyanobacteriota</taxon>
        <taxon>Cyanophyceae</taxon>
        <taxon>Oscillatoriophycideae</taxon>
        <taxon>Chroococcales</taxon>
        <taxon>Aphanothecaceae</taxon>
        <taxon>Crocosphaera</taxon>
    </lineage>
</organism>
<dbReference type="Pfam" id="PF08843">
    <property type="entry name" value="AbiEii"/>
    <property type="match status" value="1"/>
</dbReference>
<protein>
    <recommendedName>
        <fullName evidence="3">Nucleotidyl transferase AbiEii/AbiGii toxin family protein</fullName>
    </recommendedName>
</protein>